<proteinExistence type="predicted"/>
<organism evidence="1 2">
    <name type="scientific">Tagetes erecta</name>
    <name type="common">African marigold</name>
    <dbReference type="NCBI Taxonomy" id="13708"/>
    <lineage>
        <taxon>Eukaryota</taxon>
        <taxon>Viridiplantae</taxon>
        <taxon>Streptophyta</taxon>
        <taxon>Embryophyta</taxon>
        <taxon>Tracheophyta</taxon>
        <taxon>Spermatophyta</taxon>
        <taxon>Magnoliopsida</taxon>
        <taxon>eudicotyledons</taxon>
        <taxon>Gunneridae</taxon>
        <taxon>Pentapetalae</taxon>
        <taxon>asterids</taxon>
        <taxon>campanulids</taxon>
        <taxon>Asterales</taxon>
        <taxon>Asteraceae</taxon>
        <taxon>Asteroideae</taxon>
        <taxon>Heliantheae alliance</taxon>
        <taxon>Tageteae</taxon>
        <taxon>Tagetes</taxon>
    </lineage>
</organism>
<gene>
    <name evidence="1" type="ORF">QVD17_36114</name>
</gene>
<protein>
    <submittedName>
        <fullName evidence="1">Uncharacterized protein</fullName>
    </submittedName>
</protein>
<name>A0AAD8JVP7_TARER</name>
<dbReference type="Proteomes" id="UP001229421">
    <property type="component" value="Unassembled WGS sequence"/>
</dbReference>
<evidence type="ECO:0000313" key="2">
    <source>
        <dbReference type="Proteomes" id="UP001229421"/>
    </source>
</evidence>
<evidence type="ECO:0000313" key="1">
    <source>
        <dbReference type="EMBL" id="KAK1409587.1"/>
    </source>
</evidence>
<accession>A0AAD8JVP7</accession>
<reference evidence="1" key="1">
    <citation type="journal article" date="2023" name="bioRxiv">
        <title>Improved chromosome-level genome assembly for marigold (Tagetes erecta).</title>
        <authorList>
            <person name="Jiang F."/>
            <person name="Yuan L."/>
            <person name="Wang S."/>
            <person name="Wang H."/>
            <person name="Xu D."/>
            <person name="Wang A."/>
            <person name="Fan W."/>
        </authorList>
    </citation>
    <scope>NUCLEOTIDE SEQUENCE</scope>
    <source>
        <strain evidence="1">WSJ</strain>
        <tissue evidence="1">Leaf</tissue>
    </source>
</reference>
<sequence length="70" mass="7840">MCPSDAGLEYDEVVSLFSRHQSRLTKSREVSDHGFHAPQSLIPVDHNSSAINVFILPSHVCFHFSPNFSI</sequence>
<dbReference type="EMBL" id="JAUHHV010000010">
    <property type="protein sequence ID" value="KAK1409587.1"/>
    <property type="molecule type" value="Genomic_DNA"/>
</dbReference>
<keyword evidence="2" id="KW-1185">Reference proteome</keyword>
<comment type="caution">
    <text evidence="1">The sequence shown here is derived from an EMBL/GenBank/DDBJ whole genome shotgun (WGS) entry which is preliminary data.</text>
</comment>
<dbReference type="AlphaFoldDB" id="A0AAD8JVP7"/>